<keyword evidence="2" id="KW-1185">Reference proteome</keyword>
<comment type="caution">
    <text evidence="1">The sequence shown here is derived from an EMBL/GenBank/DDBJ whole genome shotgun (WGS) entry which is preliminary data.</text>
</comment>
<dbReference type="Proteomes" id="UP000291343">
    <property type="component" value="Unassembled WGS sequence"/>
</dbReference>
<protein>
    <submittedName>
        <fullName evidence="1">Uncharacterized protein</fullName>
    </submittedName>
</protein>
<accession>A0A482XDI6</accession>
<evidence type="ECO:0000313" key="2">
    <source>
        <dbReference type="Proteomes" id="UP000291343"/>
    </source>
</evidence>
<name>A0A482XDI6_LAOST</name>
<evidence type="ECO:0000313" key="1">
    <source>
        <dbReference type="EMBL" id="RZF43548.1"/>
    </source>
</evidence>
<organism evidence="1 2">
    <name type="scientific">Laodelphax striatellus</name>
    <name type="common">Small brown planthopper</name>
    <name type="synonym">Delphax striatella</name>
    <dbReference type="NCBI Taxonomy" id="195883"/>
    <lineage>
        <taxon>Eukaryota</taxon>
        <taxon>Metazoa</taxon>
        <taxon>Ecdysozoa</taxon>
        <taxon>Arthropoda</taxon>
        <taxon>Hexapoda</taxon>
        <taxon>Insecta</taxon>
        <taxon>Pterygota</taxon>
        <taxon>Neoptera</taxon>
        <taxon>Paraneoptera</taxon>
        <taxon>Hemiptera</taxon>
        <taxon>Auchenorrhyncha</taxon>
        <taxon>Fulgoroidea</taxon>
        <taxon>Delphacidae</taxon>
        <taxon>Criomorphinae</taxon>
        <taxon>Laodelphax</taxon>
    </lineage>
</organism>
<dbReference type="AlphaFoldDB" id="A0A482XDI6"/>
<sequence>MTTNWVDDKMGRRQGANTLSPPCVGVALRWQIGARIVSQLCTDAKVDCCGCLLHALQSIVLQREHVLLLVGWTILEEGNACKQTQY</sequence>
<reference evidence="1 2" key="1">
    <citation type="journal article" date="2017" name="Gigascience">
        <title>Genome sequence of the small brown planthopper, Laodelphax striatellus.</title>
        <authorList>
            <person name="Zhu J."/>
            <person name="Jiang F."/>
            <person name="Wang X."/>
            <person name="Yang P."/>
            <person name="Bao Y."/>
            <person name="Zhao W."/>
            <person name="Wang W."/>
            <person name="Lu H."/>
            <person name="Wang Q."/>
            <person name="Cui N."/>
            <person name="Li J."/>
            <person name="Chen X."/>
            <person name="Luo L."/>
            <person name="Yu J."/>
            <person name="Kang L."/>
            <person name="Cui F."/>
        </authorList>
    </citation>
    <scope>NUCLEOTIDE SEQUENCE [LARGE SCALE GENOMIC DNA]</scope>
    <source>
        <strain evidence="1">Lst14</strain>
    </source>
</reference>
<dbReference type="InParanoid" id="A0A482XDI6"/>
<proteinExistence type="predicted"/>
<dbReference type="EMBL" id="QKKF02012640">
    <property type="protein sequence ID" value="RZF43548.1"/>
    <property type="molecule type" value="Genomic_DNA"/>
</dbReference>
<gene>
    <name evidence="1" type="ORF">LSTR_LSTR012828</name>
</gene>